<evidence type="ECO:0000256" key="1">
    <source>
        <dbReference type="ARBA" id="ARBA00005870"/>
    </source>
</evidence>
<evidence type="ECO:0000256" key="6">
    <source>
        <dbReference type="ARBA" id="ARBA00023134"/>
    </source>
</evidence>
<dbReference type="Gene3D" id="3.40.50.300">
    <property type="entry name" value="P-loop containing nucleotide triphosphate hydrolases"/>
    <property type="match status" value="1"/>
</dbReference>
<name>A0A4S1CAN1_9BACT</name>
<dbReference type="CDD" id="cd03713">
    <property type="entry name" value="EFG_mtEFG_C"/>
    <property type="match status" value="1"/>
</dbReference>
<dbReference type="FunFam" id="3.30.70.870:FF:000001">
    <property type="entry name" value="Elongation factor G"/>
    <property type="match status" value="1"/>
</dbReference>
<dbReference type="SMART" id="SM00838">
    <property type="entry name" value="EFG_C"/>
    <property type="match status" value="1"/>
</dbReference>
<dbReference type="Gene3D" id="3.30.70.870">
    <property type="entry name" value="Elongation Factor G (Translational Gtpase), domain 3"/>
    <property type="match status" value="1"/>
</dbReference>
<dbReference type="Gene3D" id="2.40.30.10">
    <property type="entry name" value="Translation factors"/>
    <property type="match status" value="1"/>
</dbReference>
<dbReference type="PRINTS" id="PR00315">
    <property type="entry name" value="ELONGATNFCT"/>
</dbReference>
<keyword evidence="4 8" id="KW-0251">Elongation factor</keyword>
<comment type="function">
    <text evidence="7 8">Catalyzes the GTP-dependent ribosomal translocation step during translation elongation. During this step, the ribosome changes from the pre-translocational (PRE) to the post-translocational (POST) state as the newly formed A-site-bound peptidyl-tRNA and P-site-bound deacylated tRNA move to the P and E sites, respectively. Catalyzes the coordinated movement of the two tRNA molecules, the mRNA and conformational changes in the ribosome.</text>
</comment>
<feature type="domain" description="Tr-type G" evidence="9">
    <location>
        <begin position="8"/>
        <end position="283"/>
    </location>
</feature>
<evidence type="ECO:0000256" key="2">
    <source>
        <dbReference type="ARBA" id="ARBA00017872"/>
    </source>
</evidence>
<dbReference type="Pfam" id="PF00679">
    <property type="entry name" value="EFG_C"/>
    <property type="match status" value="1"/>
</dbReference>
<evidence type="ECO:0000256" key="7">
    <source>
        <dbReference type="ARBA" id="ARBA00024731"/>
    </source>
</evidence>
<dbReference type="CDD" id="cd01886">
    <property type="entry name" value="EF-G"/>
    <property type="match status" value="1"/>
</dbReference>
<dbReference type="HAMAP" id="MF_00054_B">
    <property type="entry name" value="EF_G_EF_2_B"/>
    <property type="match status" value="1"/>
</dbReference>
<comment type="subcellular location">
    <subcellularLocation>
        <location evidence="8">Cytoplasm</location>
    </subcellularLocation>
</comment>
<dbReference type="InterPro" id="IPR000640">
    <property type="entry name" value="EFG_V-like"/>
</dbReference>
<evidence type="ECO:0000256" key="3">
    <source>
        <dbReference type="ARBA" id="ARBA00022741"/>
    </source>
</evidence>
<dbReference type="InterPro" id="IPR004540">
    <property type="entry name" value="Transl_elong_EFG/EF2"/>
</dbReference>
<dbReference type="FunFam" id="3.40.50.300:FF:000029">
    <property type="entry name" value="Elongation factor G"/>
    <property type="match status" value="1"/>
</dbReference>
<dbReference type="InterPro" id="IPR005225">
    <property type="entry name" value="Small_GTP-bd"/>
</dbReference>
<dbReference type="SUPFAM" id="SSF52540">
    <property type="entry name" value="P-loop containing nucleoside triphosphate hydrolases"/>
    <property type="match status" value="1"/>
</dbReference>
<keyword evidence="5 8" id="KW-0648">Protein biosynthesis</keyword>
<dbReference type="CDD" id="cd16262">
    <property type="entry name" value="EFG_III"/>
    <property type="match status" value="1"/>
</dbReference>
<dbReference type="InterPro" id="IPR005517">
    <property type="entry name" value="Transl_elong_EFG/EF2_IV"/>
</dbReference>
<dbReference type="SUPFAM" id="SSF50447">
    <property type="entry name" value="Translation proteins"/>
    <property type="match status" value="1"/>
</dbReference>
<dbReference type="CDD" id="cd04088">
    <property type="entry name" value="EFG_mtEFG_II"/>
    <property type="match status" value="1"/>
</dbReference>
<dbReference type="InterPro" id="IPR031157">
    <property type="entry name" value="G_TR_CS"/>
</dbReference>
<dbReference type="NCBIfam" id="NF009379">
    <property type="entry name" value="PRK12740.1-3"/>
    <property type="match status" value="1"/>
</dbReference>
<dbReference type="SUPFAM" id="SSF54211">
    <property type="entry name" value="Ribosomal protein S5 domain 2-like"/>
    <property type="match status" value="1"/>
</dbReference>
<dbReference type="InterPro" id="IPR041095">
    <property type="entry name" value="EFG_II"/>
</dbReference>
<dbReference type="InterPro" id="IPR035649">
    <property type="entry name" value="EFG_V"/>
</dbReference>
<dbReference type="CDD" id="cd01434">
    <property type="entry name" value="EFG_mtEFG1_IV"/>
    <property type="match status" value="1"/>
</dbReference>
<dbReference type="GO" id="GO:0005737">
    <property type="term" value="C:cytoplasm"/>
    <property type="evidence" value="ECO:0007669"/>
    <property type="project" value="UniProtKB-SubCell"/>
</dbReference>
<dbReference type="NCBIfam" id="TIGR00484">
    <property type="entry name" value="EF-G"/>
    <property type="match status" value="1"/>
</dbReference>
<dbReference type="Proteomes" id="UP000306416">
    <property type="component" value="Unassembled WGS sequence"/>
</dbReference>
<dbReference type="InterPro" id="IPR009000">
    <property type="entry name" value="Transl_B-barrel_sf"/>
</dbReference>
<dbReference type="NCBIfam" id="NF009891">
    <property type="entry name" value="PRK13351.1-1"/>
    <property type="match status" value="1"/>
</dbReference>
<dbReference type="AlphaFoldDB" id="A0A4S1CAN1"/>
<organism evidence="10 11">
    <name type="scientific">Geomonas terrae</name>
    <dbReference type="NCBI Taxonomy" id="2562681"/>
    <lineage>
        <taxon>Bacteria</taxon>
        <taxon>Pseudomonadati</taxon>
        <taxon>Thermodesulfobacteriota</taxon>
        <taxon>Desulfuromonadia</taxon>
        <taxon>Geobacterales</taxon>
        <taxon>Geobacteraceae</taxon>
        <taxon>Geomonas</taxon>
    </lineage>
</organism>
<evidence type="ECO:0000313" key="11">
    <source>
        <dbReference type="Proteomes" id="UP000306416"/>
    </source>
</evidence>
<dbReference type="Pfam" id="PF03144">
    <property type="entry name" value="GTP_EFTU_D2"/>
    <property type="match status" value="1"/>
</dbReference>
<feature type="binding site" evidence="8">
    <location>
        <begin position="17"/>
        <end position="24"/>
    </location>
    <ligand>
        <name>GTP</name>
        <dbReference type="ChEBI" id="CHEBI:37565"/>
    </ligand>
</feature>
<accession>A0A4S1CAN1</accession>
<dbReference type="SMART" id="SM00889">
    <property type="entry name" value="EFG_IV"/>
    <property type="match status" value="1"/>
</dbReference>
<protein>
    <recommendedName>
        <fullName evidence="2 8">Elongation factor G</fullName>
        <shortName evidence="8">EF-G</shortName>
    </recommendedName>
</protein>
<keyword evidence="6 8" id="KW-0342">GTP-binding</keyword>
<dbReference type="Pfam" id="PF14492">
    <property type="entry name" value="EFG_III"/>
    <property type="match status" value="1"/>
</dbReference>
<dbReference type="InterPro" id="IPR009022">
    <property type="entry name" value="EFG_III"/>
</dbReference>
<evidence type="ECO:0000259" key="9">
    <source>
        <dbReference type="PROSITE" id="PS51722"/>
    </source>
</evidence>
<reference evidence="10 11" key="1">
    <citation type="submission" date="2019-04" db="EMBL/GenBank/DDBJ databases">
        <title>Geobacter oryzae sp. nov., ferric-reducing bacteria isolated from paddy soil.</title>
        <authorList>
            <person name="Xu Z."/>
            <person name="Masuda Y."/>
            <person name="Itoh H."/>
            <person name="Senoo K."/>
        </authorList>
    </citation>
    <scope>NUCLEOTIDE SEQUENCE [LARGE SCALE GENOMIC DNA]</scope>
    <source>
        <strain evidence="10 11">Red111</strain>
    </source>
</reference>
<dbReference type="InterPro" id="IPR027417">
    <property type="entry name" value="P-loop_NTPase"/>
</dbReference>
<keyword evidence="11" id="KW-1185">Reference proteome</keyword>
<dbReference type="RefSeq" id="WP_135872867.1">
    <property type="nucleotide sequence ID" value="NZ_SRSC01000006.1"/>
</dbReference>
<evidence type="ECO:0000313" key="10">
    <source>
        <dbReference type="EMBL" id="TGU69980.1"/>
    </source>
</evidence>
<evidence type="ECO:0000256" key="5">
    <source>
        <dbReference type="ARBA" id="ARBA00022917"/>
    </source>
</evidence>
<dbReference type="NCBIfam" id="NF009381">
    <property type="entry name" value="PRK12740.1-5"/>
    <property type="match status" value="1"/>
</dbReference>
<proteinExistence type="inferred from homology"/>
<dbReference type="FunFam" id="2.40.30.10:FF:000006">
    <property type="entry name" value="Elongation factor G"/>
    <property type="match status" value="1"/>
</dbReference>
<dbReference type="InterPro" id="IPR047872">
    <property type="entry name" value="EFG_IV"/>
</dbReference>
<gene>
    <name evidence="8 10" type="primary">fusA</name>
    <name evidence="10" type="ORF">E4633_19420</name>
</gene>
<keyword evidence="8" id="KW-0963">Cytoplasm</keyword>
<feature type="binding site" evidence="8">
    <location>
        <begin position="81"/>
        <end position="85"/>
    </location>
    <ligand>
        <name>GTP</name>
        <dbReference type="ChEBI" id="CHEBI:37565"/>
    </ligand>
</feature>
<dbReference type="GO" id="GO:0003924">
    <property type="term" value="F:GTPase activity"/>
    <property type="evidence" value="ECO:0007669"/>
    <property type="project" value="InterPro"/>
</dbReference>
<dbReference type="NCBIfam" id="TIGR00231">
    <property type="entry name" value="small_GTP"/>
    <property type="match status" value="1"/>
</dbReference>
<dbReference type="Pfam" id="PF00009">
    <property type="entry name" value="GTP_EFTU"/>
    <property type="match status" value="1"/>
</dbReference>
<dbReference type="Pfam" id="PF03764">
    <property type="entry name" value="EFG_IV"/>
    <property type="match status" value="1"/>
</dbReference>
<evidence type="ECO:0000256" key="8">
    <source>
        <dbReference type="HAMAP-Rule" id="MF_00054"/>
    </source>
</evidence>
<dbReference type="PROSITE" id="PS00301">
    <property type="entry name" value="G_TR_1"/>
    <property type="match status" value="1"/>
</dbReference>
<dbReference type="InterPro" id="IPR020568">
    <property type="entry name" value="Ribosomal_Su5_D2-typ_SF"/>
</dbReference>
<dbReference type="GO" id="GO:0003746">
    <property type="term" value="F:translation elongation factor activity"/>
    <property type="evidence" value="ECO:0007669"/>
    <property type="project" value="UniProtKB-UniRule"/>
</dbReference>
<dbReference type="PANTHER" id="PTHR43261">
    <property type="entry name" value="TRANSLATION ELONGATION FACTOR G-RELATED"/>
    <property type="match status" value="1"/>
</dbReference>
<dbReference type="PANTHER" id="PTHR43261:SF1">
    <property type="entry name" value="RIBOSOME-RELEASING FACTOR 2, MITOCHONDRIAL"/>
    <property type="match status" value="1"/>
</dbReference>
<sequence length="692" mass="75930">MARQVSLEMTRNIGIMAHIDAGKTTTTERILYYTGVSHKIGEVHDGAATMDWMEQEQERGITITSAATTCNWKDHRINIIDTPGHVDFTIEVERSLRVLDGAVAVFCSVGGVEPQSETVWRQADKYRVPRIAFINKMDRIGADFFRGIAMIKDRLKANPVALQIPIGSEENYKGLVDLIEMKGIVFNDESMGAVYEVVDIPADLVDQANEYRELLIEEVSSHDDALMEKYLGGEEISNAELKAAIRQATLDIKICPVICGSAFKNKGVQHLLDAVLDYMPAPTDIPAIQGVDANTEAPIERHASDSEPFSALGFKIMTDPFVGQLCFFRVYSGVIQSGSYVYNATKGKRERIGRILKMHANKREEIKEVYAGDIAAAVGLKYTTTGDTLCDENNAVILESIEFPEPVISIAIEPKTKADQEKLGLSLGKLASEDPSFRVKTDEETGQTIISGMGELHLEIIVDRLFREFKVDASVGKPQVAYRETITKKVKAEGKFVRQSGGRGQFGHVWLEIEPQEAGKGYEFVDAIKGGVVPREYIPAVDKGIKEALDNGVMAGFPVVDIKVTLVDGSYHEVDSSEMAFKIAGSMGFKEGCAKASPIILEPIMSVEVVVPEEYMGDVIGDLNSRRGRIMGMEGRAGAQVVTAMVPLAQMFGYSTDLRSATQGRATYSMTFDHYEPVPKSVAEEIVAKAKG</sequence>
<keyword evidence="3 8" id="KW-0547">Nucleotide-binding</keyword>
<dbReference type="Gene3D" id="3.30.70.240">
    <property type="match status" value="1"/>
</dbReference>
<feature type="binding site" evidence="8">
    <location>
        <begin position="135"/>
        <end position="138"/>
    </location>
    <ligand>
        <name>GTP</name>
        <dbReference type="ChEBI" id="CHEBI:37565"/>
    </ligand>
</feature>
<dbReference type="EMBL" id="SRSC01000006">
    <property type="protein sequence ID" value="TGU69980.1"/>
    <property type="molecule type" value="Genomic_DNA"/>
</dbReference>
<comment type="similarity">
    <text evidence="1 8">Belongs to the TRAFAC class translation factor GTPase superfamily. Classic translation factor GTPase family. EF-G/EF-2 subfamily.</text>
</comment>
<dbReference type="InterPro" id="IPR014721">
    <property type="entry name" value="Ribsml_uS5_D2-typ_fold_subgr"/>
</dbReference>
<dbReference type="InterPro" id="IPR035647">
    <property type="entry name" value="EFG_III/V"/>
</dbReference>
<comment type="caution">
    <text evidence="10">The sequence shown here is derived from an EMBL/GenBank/DDBJ whole genome shotgun (WGS) entry which is preliminary data.</text>
</comment>
<evidence type="ECO:0000256" key="4">
    <source>
        <dbReference type="ARBA" id="ARBA00022768"/>
    </source>
</evidence>
<dbReference type="FunFam" id="3.30.70.240:FF:000001">
    <property type="entry name" value="Elongation factor G"/>
    <property type="match status" value="1"/>
</dbReference>
<dbReference type="GO" id="GO:0032790">
    <property type="term" value="P:ribosome disassembly"/>
    <property type="evidence" value="ECO:0007669"/>
    <property type="project" value="TreeGrafter"/>
</dbReference>
<dbReference type="InterPro" id="IPR004161">
    <property type="entry name" value="EFTu-like_2"/>
</dbReference>
<dbReference type="InterPro" id="IPR000795">
    <property type="entry name" value="T_Tr_GTP-bd_dom"/>
</dbReference>
<dbReference type="PROSITE" id="PS51722">
    <property type="entry name" value="G_TR_2"/>
    <property type="match status" value="1"/>
</dbReference>
<dbReference type="SUPFAM" id="SSF54980">
    <property type="entry name" value="EF-G C-terminal domain-like"/>
    <property type="match status" value="2"/>
</dbReference>
<dbReference type="FunFam" id="3.30.230.10:FF:000003">
    <property type="entry name" value="Elongation factor G"/>
    <property type="match status" value="1"/>
</dbReference>
<dbReference type="GO" id="GO:0005525">
    <property type="term" value="F:GTP binding"/>
    <property type="evidence" value="ECO:0007669"/>
    <property type="project" value="UniProtKB-UniRule"/>
</dbReference>
<dbReference type="Gene3D" id="3.30.230.10">
    <property type="match status" value="1"/>
</dbReference>